<dbReference type="CDD" id="cd00130">
    <property type="entry name" value="PAS"/>
    <property type="match status" value="1"/>
</dbReference>
<feature type="repeat" description="WD" evidence="3">
    <location>
        <begin position="1068"/>
        <end position="1100"/>
    </location>
</feature>
<dbReference type="CDD" id="cd00200">
    <property type="entry name" value="WD40"/>
    <property type="match status" value="2"/>
</dbReference>
<dbReference type="InterPro" id="IPR019775">
    <property type="entry name" value="WD40_repeat_CS"/>
</dbReference>
<evidence type="ECO:0000256" key="2">
    <source>
        <dbReference type="ARBA" id="ARBA00022737"/>
    </source>
</evidence>
<dbReference type="Pfam" id="PF14516">
    <property type="entry name" value="AAA_35"/>
    <property type="match status" value="1"/>
</dbReference>
<name>A0A2R5FX36_NOSCO</name>
<dbReference type="SUPFAM" id="SSF50998">
    <property type="entry name" value="Quinoprotein alcohol dehydrogenase-like"/>
    <property type="match status" value="1"/>
</dbReference>
<dbReference type="SMART" id="SM00091">
    <property type="entry name" value="PAS"/>
    <property type="match status" value="2"/>
</dbReference>
<feature type="domain" description="PAS" evidence="4">
    <location>
        <begin position="456"/>
        <end position="512"/>
    </location>
</feature>
<keyword evidence="1 3" id="KW-0853">WD repeat</keyword>
<dbReference type="InterPro" id="IPR000700">
    <property type="entry name" value="PAS-assoc_C"/>
</dbReference>
<dbReference type="NCBIfam" id="TIGR00229">
    <property type="entry name" value="sensory_box"/>
    <property type="match status" value="1"/>
</dbReference>
<dbReference type="InterPro" id="IPR013655">
    <property type="entry name" value="PAS_fold_3"/>
</dbReference>
<feature type="repeat" description="WD" evidence="3">
    <location>
        <begin position="1027"/>
        <end position="1061"/>
    </location>
</feature>
<dbReference type="Pfam" id="PF00400">
    <property type="entry name" value="WD40"/>
    <property type="match status" value="11"/>
</dbReference>
<dbReference type="InterPro" id="IPR027417">
    <property type="entry name" value="P-loop_NTPase"/>
</dbReference>
<feature type="domain" description="PAC" evidence="5">
    <location>
        <begin position="529"/>
        <end position="581"/>
    </location>
</feature>
<dbReference type="PROSITE" id="PS50113">
    <property type="entry name" value="PAC"/>
    <property type="match status" value="1"/>
</dbReference>
<evidence type="ECO:0000313" key="7">
    <source>
        <dbReference type="Proteomes" id="UP000245124"/>
    </source>
</evidence>
<dbReference type="FunFam" id="3.30.450.20:FF:000099">
    <property type="entry name" value="Sensory box sensor histidine kinase"/>
    <property type="match status" value="1"/>
</dbReference>
<feature type="repeat" description="WD" evidence="3">
    <location>
        <begin position="815"/>
        <end position="857"/>
    </location>
</feature>
<dbReference type="EMBL" id="BDUD01000002">
    <property type="protein sequence ID" value="GBG23280.1"/>
    <property type="molecule type" value="Genomic_DNA"/>
</dbReference>
<gene>
    <name evidence="6" type="ORF">NIES4072_69920</name>
</gene>
<feature type="repeat" description="WD" evidence="3">
    <location>
        <begin position="1160"/>
        <end position="1194"/>
    </location>
</feature>
<keyword evidence="2" id="KW-0677">Repeat</keyword>
<evidence type="ECO:0000256" key="1">
    <source>
        <dbReference type="ARBA" id="ARBA00022574"/>
    </source>
</evidence>
<feature type="repeat" description="WD" evidence="3">
    <location>
        <begin position="1250"/>
        <end position="1288"/>
    </location>
</feature>
<dbReference type="Pfam" id="PF08447">
    <property type="entry name" value="PAS_3"/>
    <property type="match status" value="1"/>
</dbReference>
<dbReference type="SUPFAM" id="SSF55785">
    <property type="entry name" value="PYP-like sensor domain (PAS domain)"/>
    <property type="match status" value="1"/>
</dbReference>
<dbReference type="SUPFAM" id="SSF101908">
    <property type="entry name" value="Putative isomerase YbhE"/>
    <property type="match status" value="1"/>
</dbReference>
<dbReference type="Proteomes" id="UP000245124">
    <property type="component" value="Unassembled WGS sequence"/>
</dbReference>
<evidence type="ECO:0000259" key="4">
    <source>
        <dbReference type="PROSITE" id="PS50112"/>
    </source>
</evidence>
<dbReference type="Gene3D" id="2.130.10.10">
    <property type="entry name" value="YVTN repeat-like/Quinoprotein amine dehydrogenase"/>
    <property type="match status" value="3"/>
</dbReference>
<evidence type="ECO:0000256" key="3">
    <source>
        <dbReference type="PROSITE-ProRule" id="PRU00221"/>
    </source>
</evidence>
<feature type="repeat" description="WD" evidence="3">
    <location>
        <begin position="774"/>
        <end position="808"/>
    </location>
</feature>
<reference evidence="6 7" key="1">
    <citation type="submission" date="2017-06" db="EMBL/GenBank/DDBJ databases">
        <title>Genome sequencing of cyanobaciteial culture collection at National Institute for Environmental Studies (NIES).</title>
        <authorList>
            <person name="Hirose Y."/>
            <person name="Shimura Y."/>
            <person name="Fujisawa T."/>
            <person name="Nakamura Y."/>
            <person name="Kawachi M."/>
        </authorList>
    </citation>
    <scope>NUCLEOTIDE SEQUENCE [LARGE SCALE GENOMIC DNA]</scope>
    <source>
        <strain evidence="6 7">NIES-4072</strain>
    </source>
</reference>
<dbReference type="InterPro" id="IPR020472">
    <property type="entry name" value="WD40_PAC1"/>
</dbReference>
<feature type="repeat" description="WD" evidence="3">
    <location>
        <begin position="945"/>
        <end position="980"/>
    </location>
</feature>
<keyword evidence="7" id="KW-1185">Reference proteome</keyword>
<dbReference type="PROSITE" id="PS50294">
    <property type="entry name" value="WD_REPEATS_REGION"/>
    <property type="match status" value="9"/>
</dbReference>
<dbReference type="RefSeq" id="WP_109013165.1">
    <property type="nucleotide sequence ID" value="NZ_BDUD01000002.1"/>
</dbReference>
<dbReference type="PROSITE" id="PS50112">
    <property type="entry name" value="PAS"/>
    <property type="match status" value="1"/>
</dbReference>
<organism evidence="6 7">
    <name type="scientific">Nostoc commune NIES-4072</name>
    <dbReference type="NCBI Taxonomy" id="2005467"/>
    <lineage>
        <taxon>Bacteria</taxon>
        <taxon>Bacillati</taxon>
        <taxon>Cyanobacteriota</taxon>
        <taxon>Cyanophyceae</taxon>
        <taxon>Nostocales</taxon>
        <taxon>Nostocaceae</taxon>
        <taxon>Nostoc</taxon>
    </lineage>
</organism>
<proteinExistence type="predicted"/>
<dbReference type="SMART" id="SM00086">
    <property type="entry name" value="PAC"/>
    <property type="match status" value="1"/>
</dbReference>
<feature type="repeat" description="WD" evidence="3">
    <location>
        <begin position="733"/>
        <end position="767"/>
    </location>
</feature>
<evidence type="ECO:0000313" key="6">
    <source>
        <dbReference type="EMBL" id="GBG23280.1"/>
    </source>
</evidence>
<comment type="caution">
    <text evidence="6">The sequence shown here is derived from an EMBL/GenBank/DDBJ whole genome shotgun (WGS) entry which is preliminary data.</text>
</comment>
<feature type="repeat" description="WD" evidence="3">
    <location>
        <begin position="904"/>
        <end position="936"/>
    </location>
</feature>
<dbReference type="PRINTS" id="PR00320">
    <property type="entry name" value="GPROTEINBRPT"/>
</dbReference>
<dbReference type="Gene3D" id="3.30.450.20">
    <property type="entry name" value="PAS domain"/>
    <property type="match status" value="1"/>
</dbReference>
<protein>
    <submittedName>
        <fullName evidence="6">WD-40 repeat-containing protein</fullName>
    </submittedName>
</protein>
<accession>A0A2R5FX36</accession>
<dbReference type="PANTHER" id="PTHR19879">
    <property type="entry name" value="TRANSCRIPTION INITIATION FACTOR TFIID"/>
    <property type="match status" value="1"/>
</dbReference>
<dbReference type="SUPFAM" id="SSF52540">
    <property type="entry name" value="P-loop containing nucleoside triphosphate hydrolases"/>
    <property type="match status" value="1"/>
</dbReference>
<dbReference type="OrthoDB" id="580957at2"/>
<dbReference type="Gene3D" id="3.40.50.300">
    <property type="entry name" value="P-loop containing nucleotide triphosphate hydrolases"/>
    <property type="match status" value="1"/>
</dbReference>
<feature type="repeat" description="WD" evidence="3">
    <location>
        <begin position="1201"/>
        <end position="1243"/>
    </location>
</feature>
<feature type="repeat" description="WD" evidence="3">
    <location>
        <begin position="692"/>
        <end position="724"/>
    </location>
</feature>
<dbReference type="InterPro" id="IPR001610">
    <property type="entry name" value="PAC"/>
</dbReference>
<dbReference type="PANTHER" id="PTHR19879:SF9">
    <property type="entry name" value="TRANSCRIPTION INITIATION FACTOR TFIID SUBUNIT 5"/>
    <property type="match status" value="1"/>
</dbReference>
<sequence length="1338" mass="150261">MNKSIYKVGGCLNANAANYVTRQADIELYTALKAGEFCYVFNCRQIGKSSLLVHIKQQLQNDSFSCAYIDITQIRSQELTQTQFYKGIIVRLLHSFGLAKKIDFAAWWQEQTELSLIQRLGNFIEEILLVNLSNNRILIFIDEIDSLLQLSFGIDDFYAWIRACYQQRVHNPEYERLGFALFGVATPSDLIQDKLKTPFNIGVAINLEGFTLAEAQPLVVGLEPVVSNPQAIFKEIMVWTNGQPFLTQKLCQLVVRAKQQHHSQGMNLESSNGKTSPPLEIAPGKEAEWIEFLVRSQIINNWESQDEPEHLRTIRNRLLYNNQRVSRLLGIYQQLLQAMPIAADDSREQVELLLSGLVIKHQGYLQIRNCIYQEIFNSEWVEEQLNQLRPYSETLSAWIASQKQDTSRLLRGQALIDAQKWAQNKSLSDLDYQFLAASQDAEQQEIRRQFEAQQESERFFRQLAEAMPQMVWIVEPDGRLSYTNQHLSTFLGRSLSEVTDWKSLDLVHPDDRLISLTAWTHSLETNSPYEVQLRIQDVAGNYRWFLNRAIPIKDGSGQVVKWFGTSIDLNDLKRQEEFRRLQEVEKRLQQEKRASRLQKWLLGTVSIAFLVASFLGMYAFAQRYQATLREIEAIANVSEAQFASGNRLDALVSAIKAQTRLSKLADVPTELVSKVDRELRRATFQVIERNRLNGYQGKVRGVAISTNGQTIAAAHQQGKITLWKSDGTLLKVLSGHKGEVFDVTFNPKGDKLISAGQDGTVRLWKLDGTLVKTLKGHPDSVRSLAVSANGQWIASASNDRTVKLWRIDGSLIRTFKGHSDAVSKVAFSPVGANILASVSDDNTLILWNLEGKKIRTLNNPIASKKGKNRLMSVTFSPDGQTLVAGDWIGNVIWWTVTGILLQTATEHDSSVVTLAFSPDGQTLASAGWDNTIKFWNSDRTVNQTLYAHINGTWEVAFSADGRRLISGGEDDLVRLWQLQSEILTVLRGHRASVWHTPISPDGQTIVSSSADGTIKLWNRAGQLLNTLTPPPGQVWSVDISPDGKDIAAGSDDGSLTLWTMQGKPLKTISAHNATVRDVVFSPDGLEIASISWDGTAKLWKRDGTFIQTLSESLPKNRDRLNAGAFSPDNQWLAIGGRDTLLRLWHRNANGKFPSQPQFTLKSHNETIWDVAFSPDGKFVATASEDKTIKLWSLDGKLIRTIPAHTDRVNGITFIPPHSGLPDNWGTVLASAGWDNTVKLWSLDGILHATLEGHEQRALNVAFYPATHNQGAILASAGLDDVVILWQLDRVLDNNQILHSGCMWIRDYLQTHPDLSDGQSLCQVEKTIPPAQWINQTQR</sequence>
<feature type="repeat" description="WD" evidence="3">
    <location>
        <begin position="1113"/>
        <end position="1144"/>
    </location>
</feature>
<dbReference type="PROSITE" id="PS50082">
    <property type="entry name" value="WD_REPEATS_2"/>
    <property type="match status" value="13"/>
</dbReference>
<dbReference type="InterPro" id="IPR000014">
    <property type="entry name" value="PAS"/>
</dbReference>
<evidence type="ECO:0000259" key="5">
    <source>
        <dbReference type="PROSITE" id="PS50113"/>
    </source>
</evidence>
<feature type="repeat" description="WD" evidence="3">
    <location>
        <begin position="986"/>
        <end position="1018"/>
    </location>
</feature>
<dbReference type="InterPro" id="IPR011047">
    <property type="entry name" value="Quinoprotein_ADH-like_sf"/>
</dbReference>
<dbReference type="InterPro" id="IPR015943">
    <property type="entry name" value="WD40/YVTN_repeat-like_dom_sf"/>
</dbReference>
<dbReference type="SMART" id="SM00320">
    <property type="entry name" value="WD40"/>
    <property type="match status" value="14"/>
</dbReference>
<dbReference type="PROSITE" id="PS00678">
    <property type="entry name" value="WD_REPEATS_1"/>
    <property type="match status" value="1"/>
</dbReference>
<dbReference type="InterPro" id="IPR035965">
    <property type="entry name" value="PAS-like_dom_sf"/>
</dbReference>
<dbReference type="InterPro" id="IPR001680">
    <property type="entry name" value="WD40_rpt"/>
</dbReference>